<accession>A0ABT7SXV9</accession>
<protein>
    <submittedName>
        <fullName evidence="4">Response regulator</fullName>
    </submittedName>
</protein>
<evidence type="ECO:0000313" key="4">
    <source>
        <dbReference type="EMBL" id="MDM7861028.1"/>
    </source>
</evidence>
<dbReference type="SMART" id="SM00448">
    <property type="entry name" value="REC"/>
    <property type="match status" value="1"/>
</dbReference>
<dbReference type="PANTHER" id="PTHR44591:SF3">
    <property type="entry name" value="RESPONSE REGULATORY DOMAIN-CONTAINING PROTEIN"/>
    <property type="match status" value="1"/>
</dbReference>
<dbReference type="InterPro" id="IPR011990">
    <property type="entry name" value="TPR-like_helical_dom_sf"/>
</dbReference>
<feature type="modified residue" description="4-aspartylphosphate" evidence="2">
    <location>
        <position position="56"/>
    </location>
</feature>
<name>A0ABT7SXV9_9ALTE</name>
<proteinExistence type="predicted"/>
<dbReference type="Proteomes" id="UP001234343">
    <property type="component" value="Unassembled WGS sequence"/>
</dbReference>
<evidence type="ECO:0000313" key="5">
    <source>
        <dbReference type="Proteomes" id="UP001234343"/>
    </source>
</evidence>
<feature type="domain" description="Response regulatory" evidence="3">
    <location>
        <begin position="6"/>
        <end position="125"/>
    </location>
</feature>
<dbReference type="EMBL" id="JAUCBP010000007">
    <property type="protein sequence ID" value="MDM7861028.1"/>
    <property type="molecule type" value="Genomic_DNA"/>
</dbReference>
<evidence type="ECO:0000259" key="3">
    <source>
        <dbReference type="PROSITE" id="PS50110"/>
    </source>
</evidence>
<dbReference type="Gene3D" id="3.40.50.2300">
    <property type="match status" value="1"/>
</dbReference>
<comment type="caution">
    <text evidence="4">The sequence shown here is derived from an EMBL/GenBank/DDBJ whole genome shotgun (WGS) entry which is preliminary data.</text>
</comment>
<dbReference type="InterPro" id="IPR001789">
    <property type="entry name" value="Sig_transdc_resp-reg_receiver"/>
</dbReference>
<dbReference type="SUPFAM" id="SSF52172">
    <property type="entry name" value="CheY-like"/>
    <property type="match status" value="1"/>
</dbReference>
<evidence type="ECO:0000256" key="1">
    <source>
        <dbReference type="ARBA" id="ARBA00022553"/>
    </source>
</evidence>
<dbReference type="PROSITE" id="PS50110">
    <property type="entry name" value="RESPONSE_REGULATORY"/>
    <property type="match status" value="1"/>
</dbReference>
<dbReference type="Gene3D" id="1.25.40.10">
    <property type="entry name" value="Tetratricopeptide repeat domain"/>
    <property type="match status" value="1"/>
</dbReference>
<dbReference type="InterPro" id="IPR011006">
    <property type="entry name" value="CheY-like_superfamily"/>
</dbReference>
<reference evidence="4 5" key="1">
    <citation type="submission" date="2023-06" db="EMBL/GenBank/DDBJ databases">
        <title>Alteromonas sp. ASW11-36 isolated from intertidal sand.</title>
        <authorList>
            <person name="Li Y."/>
        </authorList>
    </citation>
    <scope>NUCLEOTIDE SEQUENCE [LARGE SCALE GENOMIC DNA]</scope>
    <source>
        <strain evidence="4 5">ASW11-36</strain>
    </source>
</reference>
<organism evidence="4 5">
    <name type="scientific">Alteromonas arenosi</name>
    <dbReference type="NCBI Taxonomy" id="3055817"/>
    <lineage>
        <taxon>Bacteria</taxon>
        <taxon>Pseudomonadati</taxon>
        <taxon>Pseudomonadota</taxon>
        <taxon>Gammaproteobacteria</taxon>
        <taxon>Alteromonadales</taxon>
        <taxon>Alteromonadaceae</taxon>
        <taxon>Alteromonas/Salinimonas group</taxon>
        <taxon>Alteromonas</taxon>
    </lineage>
</organism>
<keyword evidence="5" id="KW-1185">Reference proteome</keyword>
<keyword evidence="1 2" id="KW-0597">Phosphoprotein</keyword>
<dbReference type="InterPro" id="IPR050595">
    <property type="entry name" value="Bact_response_regulator"/>
</dbReference>
<dbReference type="SUPFAM" id="SSF48452">
    <property type="entry name" value="TPR-like"/>
    <property type="match status" value="1"/>
</dbReference>
<dbReference type="Pfam" id="PF00072">
    <property type="entry name" value="Response_reg"/>
    <property type="match status" value="1"/>
</dbReference>
<dbReference type="RefSeq" id="WP_289365338.1">
    <property type="nucleotide sequence ID" value="NZ_JAUCBP010000007.1"/>
</dbReference>
<gene>
    <name evidence="4" type="ORF">QTP81_10500</name>
</gene>
<sequence>MSSKTRIAIVEDNASARIHLRSHLLSLGNLDISSYSNGNELKAALRTQSVDVVLFDYHLGQHKNGVEWVKSLQKSGLLKPSTGILFITSDQTPQTIGHIVDLQPDFLIIKPYTIRSMKQTVSQYLAIRKATAAALHALDAGDHKSALQNVDSLLSKQQFARIRIHLLKLKARILLLLKRYDDAMTLYESVLTRSENVIWARWGAIKCLFMSGDWQQCQTAIGDLLELKLTQNKAYEWLACIAFEEHNFEKAERWLDNIKTSELTMQATRLKTLTYQMQERIDDAIALLERKRMSNLSVKEHRDELTFELADCHIRHAATVDEEERSENLYKARCLIGNAGRHAGDRQAHQRRDYMLSFANILEGDTERAKRLLNNDWMHDFSRSEANTMVIAAQVWHGVGDEQRAQQILELCAAKSEQLDDQIEHMMIETQIIAGEKAIGVAEDKALALNSEGTEAFVAGNNLLALEKFAEAYRLANHIPAFALNLLQSMVRQKISNYRGTHTVSLLEDLESMELSETNQIRLNDIRAAINQTLARFQVEPFEPSTESSSTPA</sequence>
<evidence type="ECO:0000256" key="2">
    <source>
        <dbReference type="PROSITE-ProRule" id="PRU00169"/>
    </source>
</evidence>
<dbReference type="PANTHER" id="PTHR44591">
    <property type="entry name" value="STRESS RESPONSE REGULATOR PROTEIN 1"/>
    <property type="match status" value="1"/>
</dbReference>